<gene>
    <name evidence="13" type="ORF">K1X11_015305</name>
</gene>
<dbReference type="Proteomes" id="UP000738431">
    <property type="component" value="Chromosome"/>
</dbReference>
<dbReference type="PANTHER" id="PTHR43304">
    <property type="entry name" value="PHYTOCHROME-LIKE PROTEIN CPH1"/>
    <property type="match status" value="1"/>
</dbReference>
<dbReference type="Gene3D" id="3.30.450.20">
    <property type="entry name" value="PAS domain"/>
    <property type="match status" value="6"/>
</dbReference>
<protein>
    <recommendedName>
        <fullName evidence="3">histidine kinase</fullName>
        <ecNumber evidence="3">2.7.13.3</ecNumber>
    </recommendedName>
</protein>
<accession>A0ABZ1C3V0</accession>
<dbReference type="CDD" id="cd00130">
    <property type="entry name" value="PAS"/>
    <property type="match status" value="5"/>
</dbReference>
<dbReference type="SMART" id="SM00091">
    <property type="entry name" value="PAS"/>
    <property type="match status" value="4"/>
</dbReference>
<reference evidence="13 14" key="2">
    <citation type="submission" date="2023-12" db="EMBL/GenBank/DDBJ databases">
        <title>Description of an unclassified Opitutus bacterium of Verrucomicrobiota.</title>
        <authorList>
            <person name="Zhang D.-F."/>
        </authorList>
    </citation>
    <scope>NUCLEOTIDE SEQUENCE [LARGE SCALE GENOMIC DNA]</scope>
    <source>
        <strain evidence="13 14">WL0086</strain>
    </source>
</reference>
<proteinExistence type="predicted"/>
<feature type="domain" description="CHASE" evidence="12">
    <location>
        <begin position="58"/>
        <end position="282"/>
    </location>
</feature>
<evidence type="ECO:0000256" key="5">
    <source>
        <dbReference type="ARBA" id="ARBA00022679"/>
    </source>
</evidence>
<keyword evidence="8" id="KW-1133">Transmembrane helix</keyword>
<dbReference type="EMBL" id="CP139781">
    <property type="protein sequence ID" value="WRQ86181.1"/>
    <property type="molecule type" value="Genomic_DNA"/>
</dbReference>
<evidence type="ECO:0000259" key="12">
    <source>
        <dbReference type="PROSITE" id="PS50839"/>
    </source>
</evidence>
<dbReference type="InterPro" id="IPR000700">
    <property type="entry name" value="PAS-assoc_C"/>
</dbReference>
<evidence type="ECO:0000256" key="3">
    <source>
        <dbReference type="ARBA" id="ARBA00012438"/>
    </source>
</evidence>
<dbReference type="InterPro" id="IPR006189">
    <property type="entry name" value="CHASE_dom"/>
</dbReference>
<dbReference type="RefSeq" id="WP_221031685.1">
    <property type="nucleotide sequence ID" value="NZ_CP139781.1"/>
</dbReference>
<evidence type="ECO:0000313" key="13">
    <source>
        <dbReference type="EMBL" id="WRQ86181.1"/>
    </source>
</evidence>
<keyword evidence="9" id="KW-0472">Membrane</keyword>
<reference evidence="13 14" key="1">
    <citation type="submission" date="2021-08" db="EMBL/GenBank/DDBJ databases">
        <authorList>
            <person name="Zhang D."/>
            <person name="Zhang A."/>
            <person name="Wang L."/>
        </authorList>
    </citation>
    <scope>NUCLEOTIDE SEQUENCE [LARGE SCALE GENOMIC DNA]</scope>
    <source>
        <strain evidence="13 14">WL0086</strain>
    </source>
</reference>
<dbReference type="Pfam" id="PF03924">
    <property type="entry name" value="CHASE"/>
    <property type="match status" value="1"/>
</dbReference>
<dbReference type="InterPro" id="IPR042240">
    <property type="entry name" value="CHASE_sf"/>
</dbReference>
<dbReference type="PANTHER" id="PTHR43304:SF1">
    <property type="entry name" value="PAC DOMAIN-CONTAINING PROTEIN"/>
    <property type="match status" value="1"/>
</dbReference>
<name>A0ABZ1C3V0_9BACT</name>
<feature type="domain" description="PAS" evidence="10">
    <location>
        <begin position="976"/>
        <end position="1033"/>
    </location>
</feature>
<dbReference type="EC" id="2.7.13.3" evidence="3"/>
<feature type="domain" description="PAS" evidence="10">
    <location>
        <begin position="732"/>
        <end position="802"/>
    </location>
</feature>
<evidence type="ECO:0000256" key="7">
    <source>
        <dbReference type="ARBA" id="ARBA00022777"/>
    </source>
</evidence>
<evidence type="ECO:0000313" key="14">
    <source>
        <dbReference type="Proteomes" id="UP000738431"/>
    </source>
</evidence>
<evidence type="ECO:0000256" key="2">
    <source>
        <dbReference type="ARBA" id="ARBA00004370"/>
    </source>
</evidence>
<keyword evidence="6" id="KW-0812">Transmembrane</keyword>
<feature type="domain" description="PAC" evidence="11">
    <location>
        <begin position="557"/>
        <end position="609"/>
    </location>
</feature>
<evidence type="ECO:0000256" key="9">
    <source>
        <dbReference type="ARBA" id="ARBA00023136"/>
    </source>
</evidence>
<dbReference type="PROSITE" id="PS50112">
    <property type="entry name" value="PAS"/>
    <property type="match status" value="4"/>
</dbReference>
<feature type="domain" description="PAC" evidence="11">
    <location>
        <begin position="805"/>
        <end position="856"/>
    </location>
</feature>
<comment type="catalytic activity">
    <reaction evidence="1">
        <text>ATP + protein L-histidine = ADP + protein N-phospho-L-histidine.</text>
        <dbReference type="EC" id="2.7.13.3"/>
    </reaction>
</comment>
<keyword evidence="7" id="KW-0418">Kinase</keyword>
<evidence type="ECO:0000256" key="1">
    <source>
        <dbReference type="ARBA" id="ARBA00000085"/>
    </source>
</evidence>
<dbReference type="InterPro" id="IPR001610">
    <property type="entry name" value="PAC"/>
</dbReference>
<dbReference type="Pfam" id="PF07568">
    <property type="entry name" value="HisKA_2"/>
    <property type="match status" value="1"/>
</dbReference>
<keyword evidence="14" id="KW-1185">Reference proteome</keyword>
<dbReference type="Pfam" id="PF13426">
    <property type="entry name" value="PAS_9"/>
    <property type="match status" value="1"/>
</dbReference>
<dbReference type="Pfam" id="PF08447">
    <property type="entry name" value="PAS_3"/>
    <property type="match status" value="2"/>
</dbReference>
<keyword evidence="5" id="KW-0808">Transferase</keyword>
<dbReference type="InterPro" id="IPR011495">
    <property type="entry name" value="Sig_transdc_His_kin_sub2_dim/P"/>
</dbReference>
<feature type="domain" description="PAC" evidence="11">
    <location>
        <begin position="1049"/>
        <end position="1100"/>
    </location>
</feature>
<dbReference type="SUPFAM" id="SSF55874">
    <property type="entry name" value="ATPase domain of HSP90 chaperone/DNA topoisomerase II/histidine kinase"/>
    <property type="match status" value="1"/>
</dbReference>
<keyword evidence="4" id="KW-0597">Phosphoprotein</keyword>
<dbReference type="InterPro" id="IPR036890">
    <property type="entry name" value="HATPase_C_sf"/>
</dbReference>
<evidence type="ECO:0000256" key="6">
    <source>
        <dbReference type="ARBA" id="ARBA00022692"/>
    </source>
</evidence>
<dbReference type="Gene3D" id="3.30.565.10">
    <property type="entry name" value="Histidine kinase-like ATPase, C-terminal domain"/>
    <property type="match status" value="1"/>
</dbReference>
<evidence type="ECO:0000259" key="10">
    <source>
        <dbReference type="PROSITE" id="PS50112"/>
    </source>
</evidence>
<dbReference type="InterPro" id="IPR052162">
    <property type="entry name" value="Sensor_kinase/Photoreceptor"/>
</dbReference>
<evidence type="ECO:0000256" key="4">
    <source>
        <dbReference type="ARBA" id="ARBA00022553"/>
    </source>
</evidence>
<organism evidence="13 14">
    <name type="scientific">Actomonas aquatica</name>
    <dbReference type="NCBI Taxonomy" id="2866162"/>
    <lineage>
        <taxon>Bacteria</taxon>
        <taxon>Pseudomonadati</taxon>
        <taxon>Verrucomicrobiota</taxon>
        <taxon>Opitutia</taxon>
        <taxon>Opitutales</taxon>
        <taxon>Opitutaceae</taxon>
        <taxon>Actomonas</taxon>
    </lineage>
</organism>
<feature type="domain" description="PAS" evidence="10">
    <location>
        <begin position="340"/>
        <end position="385"/>
    </location>
</feature>
<comment type="subcellular location">
    <subcellularLocation>
        <location evidence="2">Membrane</location>
    </subcellularLocation>
</comment>
<dbReference type="PROSITE" id="PS50113">
    <property type="entry name" value="PAC"/>
    <property type="match status" value="5"/>
</dbReference>
<dbReference type="PROSITE" id="PS50839">
    <property type="entry name" value="CHASE"/>
    <property type="match status" value="1"/>
</dbReference>
<sequence>MCTSLVVTYVGWRVSNGYAERRAEERFAFSANEAADLIEKRMLEYEQVLRGGVGLFNASGEVTRAEWRDYVATLRVEDYFPGIQGIGFARQVAPQDVPAFEQRLRDEGFPDFAISPVGPREIYTSIEFLEPFDRRNRRAFGYDMFSHPVRRAAMERARDTGLPAMTSKVILLQETETDVQPGVLTYLPLYTEGMPTANVTQRRAALRGYVYAPFRLRNLMEGILDHTRREVDVRVYDGTAVGEANFLHDTAAAASLEAGALTDASYREQRTINISGQPWTLEFSTNARFETATTTLQPALIAATGVVIDVLLFVVIATLSANYRHKSAAAQAATDKLTAASRLHEAVLNHAGAAIIAADLSGTITIFNPAAERLLGYTRKEMIGKLTPAAFHDPAEVAARAQQFSLELGAAVQVGFPTFVAKADLGLPNTHEWTYLRKDGTRVPVLLSVTAIRDEKGVATSYLGVATDNSELHLAQKRLAQSLARLESLNRALDEHAIVAITDRRGTITEVNAMLCRISGYRREELIGQNHRLLNSGTHDPAFFKTLWKTISHGEIWHGEICNRTKDGELYWVDTTIVPMLGPKGKPESFIAIRTNITPRRQYLEQLNQTQRLARMGSWDYDVARQQFHLAAETTQISTLASTHSLTWEQFFNLFDPPGIARLARALQTALDDQRDFDIELQLKRASAPKSAGRWVRLAGRPERDHRGVHRIRGLLQDIDDSKRTQLALAAEESRYRMLATTLPVGLWEVDSAGECHYVNDAWQEITGLSFEQALGHGYRDAVHPDDLEPMLAAWLEAVKKRSIFVYEFRWVRPDGQIRWVHSTGTAVERDGEVVGYVGGDLDITEHHKTNELLRTTQTIAEIGGWEYHIAKHQLLWTEQTYALHELPGTTEVQVEEAIAYYHPEDRAHLTEAVEHATQTGAPWDIEARIITATGRERWVRAVGQAEFAAGKAVRLFGTLQDIDTAKRSRLALTASEERFRTLAQTLPVGIFETDPQGLCVYTNHAWQTMAALDAEQAQGLGWSDHVHPEDRDAFLAPWQDADILRPEIDLEFRFQHPDGSQRWVHATASALHRQGSVTGYVGVCEDITERKKNLDRITDSLAEKEVLLREIHHRVKNNLQLVKSLLNLQANQIHDEAVLEPFRESQRRIQTMAMVHEMLYAHTDLARIELDTYLRQLAQSLVRTFTAPERPIHLHLDLEPIALPPDTVVPLGLIANEILTNACKYGRQDGAALGITLRLTRSPADGAALHFSNDGPPLPASFDPETSKTLGFRLIRLLSKQARVNLQLPAAGSAPSFTLSWSLDHPDEPTSPIKRVSSV</sequence>
<dbReference type="SMART" id="SM00086">
    <property type="entry name" value="PAC"/>
    <property type="match status" value="6"/>
</dbReference>
<dbReference type="Pfam" id="PF00989">
    <property type="entry name" value="PAS"/>
    <property type="match status" value="2"/>
</dbReference>
<dbReference type="InterPro" id="IPR000014">
    <property type="entry name" value="PAS"/>
</dbReference>
<feature type="domain" description="PAS" evidence="10">
    <location>
        <begin position="485"/>
        <end position="530"/>
    </location>
</feature>
<dbReference type="Gene3D" id="2.10.70.100">
    <property type="match status" value="1"/>
</dbReference>
<feature type="domain" description="PAC" evidence="11">
    <location>
        <begin position="429"/>
        <end position="481"/>
    </location>
</feature>
<feature type="domain" description="PAC" evidence="11">
    <location>
        <begin position="677"/>
        <end position="731"/>
    </location>
</feature>
<evidence type="ECO:0000256" key="8">
    <source>
        <dbReference type="ARBA" id="ARBA00022989"/>
    </source>
</evidence>
<dbReference type="InterPro" id="IPR035965">
    <property type="entry name" value="PAS-like_dom_sf"/>
</dbReference>
<evidence type="ECO:0000259" key="11">
    <source>
        <dbReference type="PROSITE" id="PS50113"/>
    </source>
</evidence>
<dbReference type="NCBIfam" id="TIGR00229">
    <property type="entry name" value="sensory_box"/>
    <property type="match status" value="4"/>
</dbReference>
<dbReference type="InterPro" id="IPR013655">
    <property type="entry name" value="PAS_fold_3"/>
</dbReference>
<dbReference type="InterPro" id="IPR013767">
    <property type="entry name" value="PAS_fold"/>
</dbReference>
<dbReference type="Gene3D" id="3.30.450.350">
    <property type="entry name" value="CHASE domain"/>
    <property type="match status" value="1"/>
</dbReference>
<dbReference type="SUPFAM" id="SSF55785">
    <property type="entry name" value="PYP-like sensor domain (PAS domain)"/>
    <property type="match status" value="6"/>
</dbReference>
<dbReference type="SMART" id="SM01079">
    <property type="entry name" value="CHASE"/>
    <property type="match status" value="1"/>
</dbReference>